<dbReference type="SMART" id="SM00530">
    <property type="entry name" value="HTH_XRE"/>
    <property type="match status" value="1"/>
</dbReference>
<dbReference type="RefSeq" id="WP_181363156.1">
    <property type="nucleotide sequence ID" value="NZ_MPDK01000033.1"/>
</dbReference>
<accession>A0A2U3D5Q1</accession>
<evidence type="ECO:0000313" key="3">
    <source>
        <dbReference type="EMBL" id="PWI56605.1"/>
    </source>
</evidence>
<dbReference type="EMBL" id="MPDK01000033">
    <property type="protein sequence ID" value="PWI56605.1"/>
    <property type="molecule type" value="Genomic_DNA"/>
</dbReference>
<proteinExistence type="predicted"/>
<dbReference type="PANTHER" id="PTHR46797:SF1">
    <property type="entry name" value="METHYLPHOSPHONATE SYNTHASE"/>
    <property type="match status" value="1"/>
</dbReference>
<dbReference type="PANTHER" id="PTHR46797">
    <property type="entry name" value="HTH-TYPE TRANSCRIPTIONAL REGULATOR"/>
    <property type="match status" value="1"/>
</dbReference>
<dbReference type="GO" id="GO:0003700">
    <property type="term" value="F:DNA-binding transcription factor activity"/>
    <property type="evidence" value="ECO:0007669"/>
    <property type="project" value="TreeGrafter"/>
</dbReference>
<dbReference type="Gene3D" id="1.10.260.40">
    <property type="entry name" value="lambda repressor-like DNA-binding domains"/>
    <property type="match status" value="1"/>
</dbReference>
<protein>
    <recommendedName>
        <fullName evidence="2">HTH cro/C1-type domain-containing protein</fullName>
    </recommendedName>
</protein>
<sequence>MDNELGRKIRVLRHKRDLTQQEIAYRTGISTPHISSIERGHRQPSLEYAIRIAEALGVPIGYFCEGADITSLPDDTSYGGPSDLPGYLQSFVMRESAQPYIAMAHRVSRLEKSDYEMLCAMIEIMTQRKKLRSMSEDSF</sequence>
<gene>
    <name evidence="3" type="ORF">BM613_12765</name>
</gene>
<organism evidence="3 4">
    <name type="scientific">Sulfoacidibacillus thermotolerans</name>
    <name type="common">Acidibacillus sulfuroxidans</name>
    <dbReference type="NCBI Taxonomy" id="1765684"/>
    <lineage>
        <taxon>Bacteria</taxon>
        <taxon>Bacillati</taxon>
        <taxon>Bacillota</taxon>
        <taxon>Bacilli</taxon>
        <taxon>Bacillales</taxon>
        <taxon>Alicyclobacillaceae</taxon>
        <taxon>Sulfoacidibacillus</taxon>
    </lineage>
</organism>
<dbReference type="Pfam" id="PF01381">
    <property type="entry name" value="HTH_3"/>
    <property type="match status" value="1"/>
</dbReference>
<dbReference type="Proteomes" id="UP000245380">
    <property type="component" value="Unassembled WGS sequence"/>
</dbReference>
<dbReference type="PROSITE" id="PS50943">
    <property type="entry name" value="HTH_CROC1"/>
    <property type="match status" value="1"/>
</dbReference>
<evidence type="ECO:0000259" key="2">
    <source>
        <dbReference type="PROSITE" id="PS50943"/>
    </source>
</evidence>
<dbReference type="CDD" id="cd00093">
    <property type="entry name" value="HTH_XRE"/>
    <property type="match status" value="1"/>
</dbReference>
<comment type="caution">
    <text evidence="3">The sequence shown here is derived from an EMBL/GenBank/DDBJ whole genome shotgun (WGS) entry which is preliminary data.</text>
</comment>
<dbReference type="InterPro" id="IPR010982">
    <property type="entry name" value="Lambda_DNA-bd_dom_sf"/>
</dbReference>
<reference evidence="3 4" key="1">
    <citation type="submission" date="2016-11" db="EMBL/GenBank/DDBJ databases">
        <title>Comparative genomics of Acidibacillus ferroxidans species.</title>
        <authorList>
            <person name="Oliveira G."/>
            <person name="Nunes G."/>
            <person name="Oliveira R."/>
            <person name="Araujo F."/>
            <person name="Salim A."/>
            <person name="Scholte L."/>
            <person name="Morais D."/>
            <person name="Nancucheo I."/>
            <person name="Johnson D.B."/>
            <person name="Grail B."/>
            <person name="Bittencourt J."/>
            <person name="Valadares R."/>
        </authorList>
    </citation>
    <scope>NUCLEOTIDE SEQUENCE [LARGE SCALE GENOMIC DNA]</scope>
    <source>
        <strain evidence="3 4">Y002</strain>
    </source>
</reference>
<dbReference type="GO" id="GO:0005829">
    <property type="term" value="C:cytosol"/>
    <property type="evidence" value="ECO:0007669"/>
    <property type="project" value="TreeGrafter"/>
</dbReference>
<keyword evidence="4" id="KW-1185">Reference proteome</keyword>
<evidence type="ECO:0000256" key="1">
    <source>
        <dbReference type="ARBA" id="ARBA00023125"/>
    </source>
</evidence>
<dbReference type="InterPro" id="IPR001387">
    <property type="entry name" value="Cro/C1-type_HTH"/>
</dbReference>
<feature type="domain" description="HTH cro/C1-type" evidence="2">
    <location>
        <begin position="9"/>
        <end position="63"/>
    </location>
</feature>
<evidence type="ECO:0000313" key="4">
    <source>
        <dbReference type="Proteomes" id="UP000245380"/>
    </source>
</evidence>
<name>A0A2U3D5Q1_SULT2</name>
<keyword evidence="1" id="KW-0238">DNA-binding</keyword>
<dbReference type="SUPFAM" id="SSF47413">
    <property type="entry name" value="lambda repressor-like DNA-binding domains"/>
    <property type="match status" value="1"/>
</dbReference>
<dbReference type="GO" id="GO:0003677">
    <property type="term" value="F:DNA binding"/>
    <property type="evidence" value="ECO:0007669"/>
    <property type="project" value="UniProtKB-KW"/>
</dbReference>
<dbReference type="AlphaFoldDB" id="A0A2U3D5Q1"/>
<dbReference type="InterPro" id="IPR050807">
    <property type="entry name" value="TransReg_Diox_bact_type"/>
</dbReference>